<accession>A0A497ENM9</accession>
<evidence type="ECO:0000313" key="8">
    <source>
        <dbReference type="Proteomes" id="UP000272051"/>
    </source>
</evidence>
<dbReference type="EMBL" id="QMQV01000063">
    <property type="protein sequence ID" value="RLE48672.1"/>
    <property type="molecule type" value="Genomic_DNA"/>
</dbReference>
<evidence type="ECO:0000256" key="2">
    <source>
        <dbReference type="ARBA" id="ARBA00022692"/>
    </source>
</evidence>
<organism evidence="6 9">
    <name type="scientific">Thermoproteota archaeon</name>
    <dbReference type="NCBI Taxonomy" id="2056631"/>
    <lineage>
        <taxon>Archaea</taxon>
        <taxon>Thermoproteota</taxon>
    </lineage>
</organism>
<comment type="caution">
    <text evidence="6">The sequence shown here is derived from an EMBL/GenBank/DDBJ whole genome shotgun (WGS) entry which is preliminary data.</text>
</comment>
<proteinExistence type="inferred from homology"/>
<evidence type="ECO:0000313" key="6">
    <source>
        <dbReference type="EMBL" id="RLE48672.1"/>
    </source>
</evidence>
<feature type="transmembrane region" description="Helical" evidence="5">
    <location>
        <begin position="298"/>
        <end position="320"/>
    </location>
</feature>
<dbReference type="HAMAP" id="MF_01350">
    <property type="entry name" value="NDH1_NuoH"/>
    <property type="match status" value="1"/>
</dbReference>
<feature type="transmembrane region" description="Helical" evidence="5">
    <location>
        <begin position="139"/>
        <end position="163"/>
    </location>
</feature>
<feature type="transmembrane region" description="Helical" evidence="5">
    <location>
        <begin position="211"/>
        <end position="231"/>
    </location>
</feature>
<feature type="transmembrane region" description="Helical" evidence="5">
    <location>
        <begin position="332"/>
        <end position="350"/>
    </location>
</feature>
<name>A0A497ENM9_9CREN</name>
<evidence type="ECO:0000256" key="1">
    <source>
        <dbReference type="ARBA" id="ARBA00004141"/>
    </source>
</evidence>
<dbReference type="Proteomes" id="UP000272051">
    <property type="component" value="Unassembled WGS sequence"/>
</dbReference>
<keyword evidence="2 5" id="KW-0812">Transmembrane</keyword>
<dbReference type="Pfam" id="PF00146">
    <property type="entry name" value="NADHdh"/>
    <property type="match status" value="1"/>
</dbReference>
<dbReference type="InterPro" id="IPR001694">
    <property type="entry name" value="NADH_UbQ_OxRdtase_su1/FPO"/>
</dbReference>
<dbReference type="GO" id="GO:0003954">
    <property type="term" value="F:NADH dehydrogenase activity"/>
    <property type="evidence" value="ECO:0007669"/>
    <property type="project" value="TreeGrafter"/>
</dbReference>
<dbReference type="GO" id="GO:0016020">
    <property type="term" value="C:membrane"/>
    <property type="evidence" value="ECO:0007669"/>
    <property type="project" value="UniProtKB-SubCell"/>
</dbReference>
<evidence type="ECO:0000256" key="5">
    <source>
        <dbReference type="SAM" id="Phobius"/>
    </source>
</evidence>
<dbReference type="Proteomes" id="UP000278475">
    <property type="component" value="Unassembled WGS sequence"/>
</dbReference>
<reference evidence="8 9" key="1">
    <citation type="submission" date="2018-06" db="EMBL/GenBank/DDBJ databases">
        <title>Extensive metabolic versatility and redundancy in microbially diverse, dynamic hydrothermal sediments.</title>
        <authorList>
            <person name="Dombrowski N."/>
            <person name="Teske A."/>
            <person name="Baker B.J."/>
        </authorList>
    </citation>
    <scope>NUCLEOTIDE SEQUENCE [LARGE SCALE GENOMIC DNA]</scope>
    <source>
        <strain evidence="7">B34_G17</strain>
        <strain evidence="6">B66_G16</strain>
    </source>
</reference>
<feature type="transmembrane region" description="Helical" evidence="5">
    <location>
        <begin position="36"/>
        <end position="58"/>
    </location>
</feature>
<evidence type="ECO:0000313" key="7">
    <source>
        <dbReference type="EMBL" id="RLE53669.1"/>
    </source>
</evidence>
<feature type="transmembrane region" description="Helical" evidence="5">
    <location>
        <begin position="105"/>
        <end position="127"/>
    </location>
</feature>
<dbReference type="NCBIfam" id="NF004741">
    <property type="entry name" value="PRK06076.1-2"/>
    <property type="match status" value="1"/>
</dbReference>
<keyword evidence="4 5" id="KW-0472">Membrane</keyword>
<keyword evidence="3 5" id="KW-1133">Transmembrane helix</keyword>
<evidence type="ECO:0000256" key="4">
    <source>
        <dbReference type="ARBA" id="ARBA00023136"/>
    </source>
</evidence>
<dbReference type="PANTHER" id="PTHR11432">
    <property type="entry name" value="NADH DEHYDROGENASE SUBUNIT 1"/>
    <property type="match status" value="1"/>
</dbReference>
<evidence type="ECO:0000313" key="9">
    <source>
        <dbReference type="Proteomes" id="UP000278475"/>
    </source>
</evidence>
<dbReference type="AlphaFoldDB" id="A0A497ENM9"/>
<dbReference type="EMBL" id="QMQX01000004">
    <property type="protein sequence ID" value="RLE53669.1"/>
    <property type="molecule type" value="Genomic_DNA"/>
</dbReference>
<comment type="subcellular location">
    <subcellularLocation>
        <location evidence="1">Membrane</location>
        <topology evidence="1">Multi-pass membrane protein</topology>
    </subcellularLocation>
</comment>
<dbReference type="PANTHER" id="PTHR11432:SF3">
    <property type="entry name" value="NADH-UBIQUINONE OXIDOREDUCTASE CHAIN 1"/>
    <property type="match status" value="1"/>
</dbReference>
<dbReference type="GO" id="GO:0009060">
    <property type="term" value="P:aerobic respiration"/>
    <property type="evidence" value="ECO:0007669"/>
    <property type="project" value="TreeGrafter"/>
</dbReference>
<evidence type="ECO:0000256" key="3">
    <source>
        <dbReference type="ARBA" id="ARBA00022989"/>
    </source>
</evidence>
<feature type="transmembrane region" description="Helical" evidence="5">
    <location>
        <begin position="175"/>
        <end position="199"/>
    </location>
</feature>
<gene>
    <name evidence="6" type="ORF">DRJ31_06720</name>
    <name evidence="7" type="ORF">DRJ33_00430</name>
</gene>
<protein>
    <submittedName>
        <fullName evidence="6">NADH-quinone oxidoreductase subunit NuoH</fullName>
        <ecNumber evidence="6">1.6.5.11</ecNumber>
    </submittedName>
</protein>
<feature type="transmembrane region" description="Helical" evidence="5">
    <location>
        <begin position="252"/>
        <end position="278"/>
    </location>
</feature>
<sequence length="359" mass="39864">MLIDERCIVMAELPIPIPIPLPEWVVEFIALNWETLLKIIIIPGLAFILLFELVAVWFERKFLADAMLRIGPLYCGRVAGWLQLIADALKLTVKELFAPKGAHKVLFYAVPVFAPTIPALAVVLIPFGPDWILFRAGGAGLLLFFALTSLIPVLTILAGWASNNKYTIIGALRSAYLYIAAEMPLFIAAAGVVILAGTFDLVEIVELQSKMWFAIPQFIGFITFFIAMLGASERVPFDIPVAEQELVLGWRTEYTGIAFGLLMTVEYACLLAWSLLFITLYLGGYQGPPILGPGTASGIFWMLVKLGIVVAIAIFLRVVFPRYRIDQALRLGWRYLIPLALLNIFLTLAMKPYMLALLK</sequence>
<dbReference type="EC" id="1.6.5.11" evidence="6"/>
<keyword evidence="6" id="KW-0560">Oxidoreductase</keyword>